<dbReference type="VEuPathDB" id="TrichDB:TVAGG3_0644420"/>
<reference evidence="1" key="1">
    <citation type="submission" date="2006-10" db="EMBL/GenBank/DDBJ databases">
        <authorList>
            <person name="Amadeo P."/>
            <person name="Zhao Q."/>
            <person name="Wortman J."/>
            <person name="Fraser-Liggett C."/>
            <person name="Carlton J."/>
        </authorList>
    </citation>
    <scope>NUCLEOTIDE SEQUENCE</scope>
    <source>
        <strain evidence="1">G3</strain>
    </source>
</reference>
<sequence length="171" mass="20157">MPRIQGNNENKFLRLMVTPDVYNAEIINCVPVRRPLDVPSTIIKLGKVLSHSGCVCKTTRGYVLIEYMSSNQVFVSKVYNYQNGMHEFNFKKYHFILDDDKPQEPKEKCTVRQFAEKMIEYTKNKQFDTFSHNCHHARYDTMNFYGMKSDNPDAGKFNLFYQGFVDYFTKK</sequence>
<dbReference type="AlphaFoldDB" id="A2DY41"/>
<evidence type="ECO:0000313" key="1">
    <source>
        <dbReference type="EMBL" id="EAY14650.1"/>
    </source>
</evidence>
<protein>
    <submittedName>
        <fullName evidence="1">Uncharacterized protein</fullName>
    </submittedName>
</protein>
<dbReference type="RefSeq" id="XP_001326873.1">
    <property type="nucleotide sequence ID" value="XM_001326838.1"/>
</dbReference>
<proteinExistence type="predicted"/>
<reference evidence="1" key="2">
    <citation type="journal article" date="2007" name="Science">
        <title>Draft genome sequence of the sexually transmitted pathogen Trichomonas vaginalis.</title>
        <authorList>
            <person name="Carlton J.M."/>
            <person name="Hirt R.P."/>
            <person name="Silva J.C."/>
            <person name="Delcher A.L."/>
            <person name="Schatz M."/>
            <person name="Zhao Q."/>
            <person name="Wortman J.R."/>
            <person name="Bidwell S.L."/>
            <person name="Alsmark U.C.M."/>
            <person name="Besteiro S."/>
            <person name="Sicheritz-Ponten T."/>
            <person name="Noel C.J."/>
            <person name="Dacks J.B."/>
            <person name="Foster P.G."/>
            <person name="Simillion C."/>
            <person name="Van de Peer Y."/>
            <person name="Miranda-Saavedra D."/>
            <person name="Barton G.J."/>
            <person name="Westrop G.D."/>
            <person name="Mueller S."/>
            <person name="Dessi D."/>
            <person name="Fiori P.L."/>
            <person name="Ren Q."/>
            <person name="Paulsen I."/>
            <person name="Zhang H."/>
            <person name="Bastida-Corcuera F.D."/>
            <person name="Simoes-Barbosa A."/>
            <person name="Brown M.T."/>
            <person name="Hayes R.D."/>
            <person name="Mukherjee M."/>
            <person name="Okumura C.Y."/>
            <person name="Schneider R."/>
            <person name="Smith A.J."/>
            <person name="Vanacova S."/>
            <person name="Villalvazo M."/>
            <person name="Haas B.J."/>
            <person name="Pertea M."/>
            <person name="Feldblyum T.V."/>
            <person name="Utterback T.R."/>
            <person name="Shu C.L."/>
            <person name="Osoegawa K."/>
            <person name="de Jong P.J."/>
            <person name="Hrdy I."/>
            <person name="Horvathova L."/>
            <person name="Zubacova Z."/>
            <person name="Dolezal P."/>
            <person name="Malik S.B."/>
            <person name="Logsdon J.M. Jr."/>
            <person name="Henze K."/>
            <person name="Gupta A."/>
            <person name="Wang C.C."/>
            <person name="Dunne R.L."/>
            <person name="Upcroft J.A."/>
            <person name="Upcroft P."/>
            <person name="White O."/>
            <person name="Salzberg S.L."/>
            <person name="Tang P."/>
            <person name="Chiu C.-H."/>
            <person name="Lee Y.-S."/>
            <person name="Embley T.M."/>
            <person name="Coombs G.H."/>
            <person name="Mottram J.C."/>
            <person name="Tachezy J."/>
            <person name="Fraser-Liggett C.M."/>
            <person name="Johnson P.J."/>
        </authorList>
    </citation>
    <scope>NUCLEOTIDE SEQUENCE [LARGE SCALE GENOMIC DNA]</scope>
    <source>
        <strain evidence="1">G3</strain>
    </source>
</reference>
<organism evidence="1 2">
    <name type="scientific">Trichomonas vaginalis (strain ATCC PRA-98 / G3)</name>
    <dbReference type="NCBI Taxonomy" id="412133"/>
    <lineage>
        <taxon>Eukaryota</taxon>
        <taxon>Metamonada</taxon>
        <taxon>Parabasalia</taxon>
        <taxon>Trichomonadida</taxon>
        <taxon>Trichomonadidae</taxon>
        <taxon>Trichomonas</taxon>
    </lineage>
</organism>
<dbReference type="VEuPathDB" id="TrichDB:TVAG_460670"/>
<dbReference type="KEGG" id="tva:4772643"/>
<dbReference type="Proteomes" id="UP000001542">
    <property type="component" value="Unassembled WGS sequence"/>
</dbReference>
<keyword evidence="2" id="KW-1185">Reference proteome</keyword>
<name>A2DY41_TRIV3</name>
<accession>A2DY41</accession>
<evidence type="ECO:0000313" key="2">
    <source>
        <dbReference type="Proteomes" id="UP000001542"/>
    </source>
</evidence>
<dbReference type="EMBL" id="DS113267">
    <property type="protein sequence ID" value="EAY14650.1"/>
    <property type="molecule type" value="Genomic_DNA"/>
</dbReference>
<dbReference type="InParanoid" id="A2DY41"/>
<gene>
    <name evidence="1" type="ORF">TVAG_460670</name>
</gene>
<dbReference type="OrthoDB" id="10261359at2759"/>